<keyword evidence="11 13" id="KW-0472">Membrane</keyword>
<dbReference type="InterPro" id="IPR002528">
    <property type="entry name" value="MATE_fam"/>
</dbReference>
<dbReference type="GO" id="GO:0015297">
    <property type="term" value="F:antiporter activity"/>
    <property type="evidence" value="ECO:0007669"/>
    <property type="project" value="UniProtKB-KW"/>
</dbReference>
<evidence type="ECO:0000256" key="4">
    <source>
        <dbReference type="ARBA" id="ARBA00020268"/>
    </source>
</evidence>
<dbReference type="InterPro" id="IPR048279">
    <property type="entry name" value="MdtK-like"/>
</dbReference>
<dbReference type="AlphaFoldDB" id="A0A6N7XSR5"/>
<sequence>MESYGEKLTEVLARPDIPKRREAISLILHLGLPAVLAEVSTTVMQYIDTAMVGSLGANASAAIGVVQTTTWLLFGCCECAALGFSIQVAQFLGAGRDRAARNAACQGLVVCSAFSLVIAFVGMALSKSVPRWLGGPAGVLDDAAGYFFFMSAFMPVVMLQRYGALMLQCTGDMATPSIINVVSCFLDVVFNFLLIMPGAVHSLGGVSVFVPGAGMGVRGAAAGTGVATAAAAFPMLWFVFGRSGRLSLRRGASWTPGKPCLRSALVLSAPLFLERFVMNGAYIAQTIVVAPLGTIAVAANSIATTAESVCYMPGYGLSQAATTLVGQAFGSGRRDMAKAFGNYSALLGVLLMGAAGGMMWLLAPQVMAILSSDPAVSALGCSVLRIEAFAEPLYGAAMVIPGGLRGAGDTVAPSLINLGSMWAIRIPLMVLLAPRLGLVGIWSAMCIELNARGCLMLARLLRGRWLNRSSVTETH</sequence>
<comment type="similarity">
    <text evidence="3">Belongs to the multi antimicrobial extrusion (MATE) (TC 2.A.66.1) family.</text>
</comment>
<name>A0A6N7XSR5_9ACTN</name>
<dbReference type="Proteomes" id="UP000469325">
    <property type="component" value="Unassembled WGS sequence"/>
</dbReference>
<dbReference type="Pfam" id="PF01554">
    <property type="entry name" value="MatE"/>
    <property type="match status" value="2"/>
</dbReference>
<feature type="transmembrane region" description="Helical" evidence="13">
    <location>
        <begin position="23"/>
        <end position="47"/>
    </location>
</feature>
<keyword evidence="8 13" id="KW-0812">Transmembrane</keyword>
<evidence type="ECO:0000256" key="1">
    <source>
        <dbReference type="ARBA" id="ARBA00003408"/>
    </source>
</evidence>
<feature type="transmembrane region" description="Helical" evidence="13">
    <location>
        <begin position="343"/>
        <end position="363"/>
    </location>
</feature>
<dbReference type="PIRSF" id="PIRSF006603">
    <property type="entry name" value="DinF"/>
    <property type="match status" value="1"/>
</dbReference>
<evidence type="ECO:0000256" key="8">
    <source>
        <dbReference type="ARBA" id="ARBA00022692"/>
    </source>
</evidence>
<dbReference type="EMBL" id="VUNC01000003">
    <property type="protein sequence ID" value="MST72401.1"/>
    <property type="molecule type" value="Genomic_DNA"/>
</dbReference>
<evidence type="ECO:0000256" key="11">
    <source>
        <dbReference type="ARBA" id="ARBA00023136"/>
    </source>
</evidence>
<dbReference type="InterPro" id="IPR050222">
    <property type="entry name" value="MATE_MdtK"/>
</dbReference>
<evidence type="ECO:0000256" key="6">
    <source>
        <dbReference type="ARBA" id="ARBA00022449"/>
    </source>
</evidence>
<evidence type="ECO:0000256" key="13">
    <source>
        <dbReference type="SAM" id="Phobius"/>
    </source>
</evidence>
<dbReference type="PANTHER" id="PTHR43298:SF2">
    <property type="entry name" value="FMN_FAD EXPORTER YEEO-RELATED"/>
    <property type="match status" value="1"/>
</dbReference>
<evidence type="ECO:0000256" key="2">
    <source>
        <dbReference type="ARBA" id="ARBA00004651"/>
    </source>
</evidence>
<keyword evidence="9 13" id="KW-1133">Transmembrane helix</keyword>
<dbReference type="CDD" id="cd13137">
    <property type="entry name" value="MATE_NorM_like"/>
    <property type="match status" value="1"/>
</dbReference>
<feature type="transmembrane region" description="Helical" evidence="13">
    <location>
        <begin position="145"/>
        <end position="165"/>
    </location>
</feature>
<evidence type="ECO:0000256" key="7">
    <source>
        <dbReference type="ARBA" id="ARBA00022475"/>
    </source>
</evidence>
<gene>
    <name evidence="14" type="ORF">FYJ68_04675</name>
</gene>
<evidence type="ECO:0000256" key="5">
    <source>
        <dbReference type="ARBA" id="ARBA00022448"/>
    </source>
</evidence>
<dbReference type="GO" id="GO:0042910">
    <property type="term" value="F:xenobiotic transmembrane transporter activity"/>
    <property type="evidence" value="ECO:0007669"/>
    <property type="project" value="InterPro"/>
</dbReference>
<evidence type="ECO:0000256" key="10">
    <source>
        <dbReference type="ARBA" id="ARBA00023065"/>
    </source>
</evidence>
<comment type="function">
    <text evidence="1">Multidrug efflux pump.</text>
</comment>
<feature type="transmembrane region" description="Helical" evidence="13">
    <location>
        <begin position="220"/>
        <end position="240"/>
    </location>
</feature>
<feature type="transmembrane region" description="Helical" evidence="13">
    <location>
        <begin position="71"/>
        <end position="92"/>
    </location>
</feature>
<evidence type="ECO:0000256" key="3">
    <source>
        <dbReference type="ARBA" id="ARBA00010199"/>
    </source>
</evidence>
<evidence type="ECO:0000256" key="12">
    <source>
        <dbReference type="ARBA" id="ARBA00031636"/>
    </source>
</evidence>
<feature type="transmembrane region" description="Helical" evidence="13">
    <location>
        <begin position="177"/>
        <end position="200"/>
    </location>
</feature>
<dbReference type="PANTHER" id="PTHR43298">
    <property type="entry name" value="MULTIDRUG RESISTANCE PROTEIN NORM-RELATED"/>
    <property type="match status" value="1"/>
</dbReference>
<organism evidence="14 15">
    <name type="scientific">Olsenella porci</name>
    <dbReference type="NCBI Taxonomy" id="2652279"/>
    <lineage>
        <taxon>Bacteria</taxon>
        <taxon>Bacillati</taxon>
        <taxon>Actinomycetota</taxon>
        <taxon>Coriobacteriia</taxon>
        <taxon>Coriobacteriales</taxon>
        <taxon>Atopobiaceae</taxon>
        <taxon>Olsenella</taxon>
    </lineage>
</organism>
<evidence type="ECO:0000256" key="9">
    <source>
        <dbReference type="ARBA" id="ARBA00022989"/>
    </source>
</evidence>
<keyword evidence="5" id="KW-0813">Transport</keyword>
<evidence type="ECO:0000313" key="15">
    <source>
        <dbReference type="Proteomes" id="UP000469325"/>
    </source>
</evidence>
<feature type="transmembrane region" description="Helical" evidence="13">
    <location>
        <begin position="422"/>
        <end position="447"/>
    </location>
</feature>
<reference evidence="14 15" key="1">
    <citation type="submission" date="2019-08" db="EMBL/GenBank/DDBJ databases">
        <title>In-depth cultivation of the pig gut microbiome towards novel bacterial diversity and tailored functional studies.</title>
        <authorList>
            <person name="Wylensek D."/>
            <person name="Hitch T.C.A."/>
            <person name="Clavel T."/>
        </authorList>
    </citation>
    <scope>NUCLEOTIDE SEQUENCE [LARGE SCALE GENOMIC DNA]</scope>
    <source>
        <strain evidence="14 15">CA-Schmier-601-WT-1</strain>
    </source>
</reference>
<dbReference type="NCBIfam" id="TIGR00797">
    <property type="entry name" value="matE"/>
    <property type="match status" value="1"/>
</dbReference>
<protein>
    <recommendedName>
        <fullName evidence="4">Probable multidrug resistance protein NorM</fullName>
    </recommendedName>
    <alternativeName>
        <fullName evidence="12">Multidrug-efflux transporter</fullName>
    </alternativeName>
</protein>
<feature type="transmembrane region" description="Helical" evidence="13">
    <location>
        <begin position="104"/>
        <end position="125"/>
    </location>
</feature>
<comment type="caution">
    <text evidence="14">The sequence shown here is derived from an EMBL/GenBank/DDBJ whole genome shotgun (WGS) entry which is preliminary data.</text>
</comment>
<evidence type="ECO:0000313" key="14">
    <source>
        <dbReference type="EMBL" id="MST72401.1"/>
    </source>
</evidence>
<dbReference type="RefSeq" id="WP_154434498.1">
    <property type="nucleotide sequence ID" value="NZ_VUNC01000003.1"/>
</dbReference>
<accession>A0A6N7XSR5</accession>
<keyword evidence="15" id="KW-1185">Reference proteome</keyword>
<proteinExistence type="inferred from homology"/>
<keyword evidence="10" id="KW-0406">Ion transport</keyword>
<keyword evidence="7" id="KW-1003">Cell membrane</keyword>
<comment type="subcellular location">
    <subcellularLocation>
        <location evidence="2">Cell membrane</location>
        <topology evidence="2">Multi-pass membrane protein</topology>
    </subcellularLocation>
</comment>
<dbReference type="GO" id="GO:0006811">
    <property type="term" value="P:monoatomic ion transport"/>
    <property type="evidence" value="ECO:0007669"/>
    <property type="project" value="UniProtKB-KW"/>
</dbReference>
<keyword evidence="6" id="KW-0050">Antiport</keyword>
<dbReference type="GO" id="GO:0005886">
    <property type="term" value="C:plasma membrane"/>
    <property type="evidence" value="ECO:0007669"/>
    <property type="project" value="UniProtKB-SubCell"/>
</dbReference>